<organism evidence="10 11">
    <name type="scientific">Byssochlamys spectabilis</name>
    <name type="common">Paecilomyces variotii</name>
    <dbReference type="NCBI Taxonomy" id="264951"/>
    <lineage>
        <taxon>Eukaryota</taxon>
        <taxon>Fungi</taxon>
        <taxon>Dikarya</taxon>
        <taxon>Ascomycota</taxon>
        <taxon>Pezizomycotina</taxon>
        <taxon>Eurotiomycetes</taxon>
        <taxon>Eurotiomycetidae</taxon>
        <taxon>Eurotiales</taxon>
        <taxon>Thermoascaceae</taxon>
        <taxon>Paecilomyces</taxon>
    </lineage>
</organism>
<feature type="transmembrane region" description="Helical" evidence="8">
    <location>
        <begin position="86"/>
        <end position="110"/>
    </location>
</feature>
<dbReference type="EMBL" id="RCNU01000012">
    <property type="protein sequence ID" value="RWQ92773.1"/>
    <property type="molecule type" value="Genomic_DNA"/>
</dbReference>
<dbReference type="Pfam" id="PF07690">
    <property type="entry name" value="MFS_1"/>
    <property type="match status" value="1"/>
</dbReference>
<comment type="similarity">
    <text evidence="2">Belongs to the major facilitator superfamily. Monocarboxylate porter (TC 2.A.1.13) family.</text>
</comment>
<dbReference type="SUPFAM" id="SSF103473">
    <property type="entry name" value="MFS general substrate transporter"/>
    <property type="match status" value="1"/>
</dbReference>
<feature type="transmembrane region" description="Helical" evidence="8">
    <location>
        <begin position="325"/>
        <end position="343"/>
    </location>
</feature>
<dbReference type="PANTHER" id="PTHR11360:SF224">
    <property type="entry name" value="MAJOR FACILITATOR SUPERFAMILY (MFS) PROFILE DOMAIN-CONTAINING PROTEIN-RELATED"/>
    <property type="match status" value="1"/>
</dbReference>
<feature type="transmembrane region" description="Helical" evidence="8">
    <location>
        <begin position="355"/>
        <end position="374"/>
    </location>
</feature>
<proteinExistence type="inferred from homology"/>
<protein>
    <submittedName>
        <fullName evidence="10">Major facilitator superfamily domain-containing protein</fullName>
    </submittedName>
</protein>
<dbReference type="PANTHER" id="PTHR11360">
    <property type="entry name" value="MONOCARBOXYLATE TRANSPORTER"/>
    <property type="match status" value="1"/>
</dbReference>
<keyword evidence="6 8" id="KW-0472">Membrane</keyword>
<dbReference type="VEuPathDB" id="FungiDB:C8Q69DRAFT_478434"/>
<dbReference type="Gene3D" id="1.20.1250.20">
    <property type="entry name" value="MFS general substrate transporter like domains"/>
    <property type="match status" value="1"/>
</dbReference>
<keyword evidence="3" id="KW-0813">Transport</keyword>
<feature type="compositionally biased region" description="Basic and acidic residues" evidence="7">
    <location>
        <begin position="34"/>
        <end position="43"/>
    </location>
</feature>
<feature type="transmembrane region" description="Helical" evidence="8">
    <location>
        <begin position="448"/>
        <end position="470"/>
    </location>
</feature>
<evidence type="ECO:0000256" key="8">
    <source>
        <dbReference type="SAM" id="Phobius"/>
    </source>
</evidence>
<evidence type="ECO:0000313" key="10">
    <source>
        <dbReference type="EMBL" id="RWQ92773.1"/>
    </source>
</evidence>
<evidence type="ECO:0000259" key="9">
    <source>
        <dbReference type="PROSITE" id="PS50850"/>
    </source>
</evidence>
<dbReference type="PROSITE" id="PS50850">
    <property type="entry name" value="MFS"/>
    <property type="match status" value="1"/>
</dbReference>
<dbReference type="GeneID" id="39600662"/>
<dbReference type="InterPro" id="IPR036259">
    <property type="entry name" value="MFS_trans_sf"/>
</dbReference>
<evidence type="ECO:0000256" key="7">
    <source>
        <dbReference type="SAM" id="MobiDB-lite"/>
    </source>
</evidence>
<keyword evidence="11" id="KW-1185">Reference proteome</keyword>
<accession>A0A443HLT5</accession>
<reference evidence="10 11" key="1">
    <citation type="journal article" date="2018" name="Front. Microbiol.">
        <title>Genomic and genetic insights into a cosmopolitan fungus, Paecilomyces variotii (Eurotiales).</title>
        <authorList>
            <person name="Urquhart A.S."/>
            <person name="Mondo S.J."/>
            <person name="Makela M.R."/>
            <person name="Hane J.K."/>
            <person name="Wiebenga A."/>
            <person name="He G."/>
            <person name="Mihaltcheva S."/>
            <person name="Pangilinan J."/>
            <person name="Lipzen A."/>
            <person name="Barry K."/>
            <person name="de Vries R.P."/>
            <person name="Grigoriev I.V."/>
            <person name="Idnurm A."/>
        </authorList>
    </citation>
    <scope>NUCLEOTIDE SEQUENCE [LARGE SCALE GENOMIC DNA]</scope>
    <source>
        <strain evidence="10 11">CBS 101075</strain>
    </source>
</reference>
<feature type="transmembrane region" description="Helical" evidence="8">
    <location>
        <begin position="417"/>
        <end position="436"/>
    </location>
</feature>
<comment type="caution">
    <text evidence="10">The sequence shown here is derived from an EMBL/GenBank/DDBJ whole genome shotgun (WGS) entry which is preliminary data.</text>
</comment>
<sequence length="479" mass="52202">MGEGHNGLALPEIGTINTEIPSDNSTMTASSIQLDRDPEKTQPVEKQTAGQFVQESHDAEKAEQVTQTAAPEPAPPSMPPDGGWQAWLVVMGAFCSLFVSFGWINCIGVFQDYYQTHQLKNMSPSTVAWVPSLETFVMFVGGPIFGKLFDNYGPRWLLLIGTFFHVFGLMMTSLSTKYYQFILAQGICSPLGASAVFYASMTSAVTWFHHRRALALGITVSGSSLGGVIFPIMVDHLVQEVGFAWAMRICAFMILGLLVISNLTVKSRLKHTVKPFHPMEFLKPLKELKFILTVTGAFFFFWGMFLPFTFVILQAERYGMSTNMGAYLIPILNAASILGRTLPGYLGDRLGRFNTMIFMTYFSAIVVLAIWLPSRSNAPAIVFSALYGFGSGAFVSLGPAVIAQISDVREIGIRNGTFFAIISIAALTGNPIGGALAPNVVSGSFTKLQIFCGVVQMAGATFFVVARVYIGGFKPNKKL</sequence>
<evidence type="ECO:0000256" key="1">
    <source>
        <dbReference type="ARBA" id="ARBA00004141"/>
    </source>
</evidence>
<feature type="domain" description="Major facilitator superfamily (MFS) profile" evidence="9">
    <location>
        <begin position="289"/>
        <end position="479"/>
    </location>
</feature>
<evidence type="ECO:0000256" key="5">
    <source>
        <dbReference type="ARBA" id="ARBA00022989"/>
    </source>
</evidence>
<keyword evidence="4 8" id="KW-0812">Transmembrane</keyword>
<feature type="transmembrane region" description="Helical" evidence="8">
    <location>
        <begin position="181"/>
        <end position="201"/>
    </location>
</feature>
<evidence type="ECO:0000256" key="3">
    <source>
        <dbReference type="ARBA" id="ARBA00022448"/>
    </source>
</evidence>
<dbReference type="GO" id="GO:0016020">
    <property type="term" value="C:membrane"/>
    <property type="evidence" value="ECO:0007669"/>
    <property type="project" value="UniProtKB-SubCell"/>
</dbReference>
<dbReference type="InterPro" id="IPR011701">
    <property type="entry name" value="MFS"/>
</dbReference>
<dbReference type="Proteomes" id="UP000283841">
    <property type="component" value="Unassembled WGS sequence"/>
</dbReference>
<feature type="transmembrane region" description="Helical" evidence="8">
    <location>
        <begin position="213"/>
        <end position="233"/>
    </location>
</feature>
<dbReference type="InterPro" id="IPR050327">
    <property type="entry name" value="Proton-linked_MCT"/>
</dbReference>
<keyword evidence="5 8" id="KW-1133">Transmembrane helix</keyword>
<feature type="transmembrane region" description="Helical" evidence="8">
    <location>
        <begin position="156"/>
        <end position="175"/>
    </location>
</feature>
<dbReference type="InterPro" id="IPR020846">
    <property type="entry name" value="MFS_dom"/>
</dbReference>
<feature type="transmembrane region" description="Helical" evidence="8">
    <location>
        <begin position="380"/>
        <end position="405"/>
    </location>
</feature>
<evidence type="ECO:0000256" key="2">
    <source>
        <dbReference type="ARBA" id="ARBA00006727"/>
    </source>
</evidence>
<dbReference type="GO" id="GO:0022857">
    <property type="term" value="F:transmembrane transporter activity"/>
    <property type="evidence" value="ECO:0007669"/>
    <property type="project" value="InterPro"/>
</dbReference>
<feature type="compositionally biased region" description="Polar residues" evidence="7">
    <location>
        <begin position="15"/>
        <end position="33"/>
    </location>
</feature>
<name>A0A443HLT5_BYSSP</name>
<feature type="compositionally biased region" description="Polar residues" evidence="7">
    <location>
        <begin position="44"/>
        <end position="54"/>
    </location>
</feature>
<evidence type="ECO:0000256" key="6">
    <source>
        <dbReference type="ARBA" id="ARBA00023136"/>
    </source>
</evidence>
<gene>
    <name evidence="10" type="ORF">C8Q69DRAFT_478434</name>
</gene>
<comment type="subcellular location">
    <subcellularLocation>
        <location evidence="1">Membrane</location>
        <topology evidence="1">Multi-pass membrane protein</topology>
    </subcellularLocation>
</comment>
<dbReference type="RefSeq" id="XP_028482418.1">
    <property type="nucleotide sequence ID" value="XM_028631385.1"/>
</dbReference>
<evidence type="ECO:0000256" key="4">
    <source>
        <dbReference type="ARBA" id="ARBA00022692"/>
    </source>
</evidence>
<feature type="transmembrane region" description="Helical" evidence="8">
    <location>
        <begin position="245"/>
        <end position="265"/>
    </location>
</feature>
<evidence type="ECO:0000313" key="11">
    <source>
        <dbReference type="Proteomes" id="UP000283841"/>
    </source>
</evidence>
<feature type="transmembrane region" description="Helical" evidence="8">
    <location>
        <begin position="290"/>
        <end position="313"/>
    </location>
</feature>
<feature type="region of interest" description="Disordered" evidence="7">
    <location>
        <begin position="1"/>
        <end position="78"/>
    </location>
</feature>
<dbReference type="CDD" id="cd17352">
    <property type="entry name" value="MFS_MCT_SLC16"/>
    <property type="match status" value="1"/>
</dbReference>
<dbReference type="AlphaFoldDB" id="A0A443HLT5"/>